<organism evidence="2 3">
    <name type="scientific">Dongia soli</name>
    <dbReference type="NCBI Taxonomy" id="600628"/>
    <lineage>
        <taxon>Bacteria</taxon>
        <taxon>Pseudomonadati</taxon>
        <taxon>Pseudomonadota</taxon>
        <taxon>Alphaproteobacteria</taxon>
        <taxon>Rhodospirillales</taxon>
        <taxon>Dongiaceae</taxon>
        <taxon>Dongia</taxon>
    </lineage>
</organism>
<comment type="caution">
    <text evidence="2">The sequence shown here is derived from an EMBL/GenBank/DDBJ whole genome shotgun (WGS) entry which is preliminary data.</text>
</comment>
<dbReference type="RefSeq" id="WP_320507974.1">
    <property type="nucleotide sequence ID" value="NZ_JAXCLW010000002.1"/>
</dbReference>
<evidence type="ECO:0000313" key="2">
    <source>
        <dbReference type="EMBL" id="MDY0882916.1"/>
    </source>
</evidence>
<feature type="transmembrane region" description="Helical" evidence="1">
    <location>
        <begin position="66"/>
        <end position="91"/>
    </location>
</feature>
<reference evidence="2 3" key="1">
    <citation type="journal article" date="2016" name="Antonie Van Leeuwenhoek">
        <title>Dongia soli sp. nov., isolated from soil from Dokdo, Korea.</title>
        <authorList>
            <person name="Kim D.U."/>
            <person name="Lee H."/>
            <person name="Kim H."/>
            <person name="Kim S.G."/>
            <person name="Ka J.O."/>
        </authorList>
    </citation>
    <scope>NUCLEOTIDE SEQUENCE [LARGE SCALE GENOMIC DNA]</scope>
    <source>
        <strain evidence="2 3">D78</strain>
    </source>
</reference>
<keyword evidence="1" id="KW-0472">Membrane</keyword>
<feature type="transmembrane region" description="Helical" evidence="1">
    <location>
        <begin position="33"/>
        <end position="54"/>
    </location>
</feature>
<name>A0ABU5E9A0_9PROT</name>
<sequence>MEKQLEQPPIAEQRNRAIDVIEAIQMAGGGRTYYWFLVPLASGALAFYGAGLLIDLYLDFAAPTLPLVFIALVVLASALTVCLALPSILFAHERLEPAAILARFQQEIGTRHH</sequence>
<keyword evidence="1" id="KW-1133">Transmembrane helix</keyword>
<dbReference type="EMBL" id="JAXCLW010000002">
    <property type="protein sequence ID" value="MDY0882916.1"/>
    <property type="molecule type" value="Genomic_DNA"/>
</dbReference>
<accession>A0ABU5E9A0</accession>
<evidence type="ECO:0008006" key="4">
    <source>
        <dbReference type="Google" id="ProtNLM"/>
    </source>
</evidence>
<gene>
    <name evidence="2" type="ORF">SMD27_08675</name>
</gene>
<evidence type="ECO:0000313" key="3">
    <source>
        <dbReference type="Proteomes" id="UP001279642"/>
    </source>
</evidence>
<proteinExistence type="predicted"/>
<evidence type="ECO:0000256" key="1">
    <source>
        <dbReference type="SAM" id="Phobius"/>
    </source>
</evidence>
<protein>
    <recommendedName>
        <fullName evidence="4">Superfamily III holin-X</fullName>
    </recommendedName>
</protein>
<keyword evidence="3" id="KW-1185">Reference proteome</keyword>
<dbReference type="Proteomes" id="UP001279642">
    <property type="component" value="Unassembled WGS sequence"/>
</dbReference>
<keyword evidence="1" id="KW-0812">Transmembrane</keyword>